<feature type="domain" description="Single" evidence="4">
    <location>
        <begin position="37"/>
        <end position="103"/>
    </location>
</feature>
<feature type="signal peptide" evidence="3">
    <location>
        <begin position="1"/>
        <end position="23"/>
    </location>
</feature>
<comment type="subcellular location">
    <subcellularLocation>
        <location evidence="1">Secreted</location>
    </subcellularLocation>
</comment>
<dbReference type="InterPro" id="IPR029277">
    <property type="entry name" value="SVWC_dom"/>
</dbReference>
<keyword evidence="3" id="KW-0732">Signal</keyword>
<dbReference type="GO" id="GO:0005576">
    <property type="term" value="C:extracellular region"/>
    <property type="evidence" value="ECO:0007669"/>
    <property type="project" value="UniProtKB-SubCell"/>
</dbReference>
<protein>
    <submittedName>
        <fullName evidence="5">Venom toxin</fullName>
    </submittedName>
</protein>
<feature type="chain" id="PRO_5041276599" evidence="3">
    <location>
        <begin position="24"/>
        <end position="103"/>
    </location>
</feature>
<accession>A0AA49QDN9</accession>
<proteinExistence type="evidence at transcript level"/>
<reference evidence="5" key="1">
    <citation type="submission" date="2023-01" db="EMBL/GenBank/DDBJ databases">
        <title>Tityus melici venom characterization: a new scorpion of medical importance.</title>
        <authorList>
            <person name="Kalapothakis Y."/>
            <person name="Miranda K."/>
            <person name="Aragao M."/>
            <person name="Larangote D."/>
            <person name="Braga-Pereira G."/>
            <person name="Noetzold M."/>
            <person name="Molina D."/>
            <person name="Langer R."/>
            <person name="Conceicao I.M."/>
            <person name="Guerra-Duarte C."/>
            <person name="Kalapothakis E."/>
            <person name="Chavez-Olortegui C."/>
            <person name="Borges A."/>
        </authorList>
    </citation>
    <scope>NUCLEOTIDE SEQUENCE</scope>
    <source>
        <strain evidence="5">Tme39</strain>
    </source>
</reference>
<sequence length="103" mass="11450">MAFATKLGICGICLCLLVQYINAAILLTPQEVGPGPCIDKNGLERQLKEVWLDNERCERHKCVVIRGIRHIKTYRCGTIDNIEGCKIVRGDGPYPECCADIVC</sequence>
<evidence type="ECO:0000313" key="5">
    <source>
        <dbReference type="EMBL" id="WLF82744.1"/>
    </source>
</evidence>
<dbReference type="EMBL" id="OQ368624">
    <property type="protein sequence ID" value="WLF82744.1"/>
    <property type="molecule type" value="mRNA"/>
</dbReference>
<evidence type="ECO:0000256" key="2">
    <source>
        <dbReference type="ARBA" id="ARBA00022525"/>
    </source>
</evidence>
<evidence type="ECO:0000259" key="4">
    <source>
        <dbReference type="SMART" id="SM01318"/>
    </source>
</evidence>
<dbReference type="SMART" id="SM01318">
    <property type="entry name" value="SVWC"/>
    <property type="match status" value="1"/>
</dbReference>
<evidence type="ECO:0000256" key="3">
    <source>
        <dbReference type="SAM" id="SignalP"/>
    </source>
</evidence>
<dbReference type="Pfam" id="PF15430">
    <property type="entry name" value="SVWC"/>
    <property type="match status" value="1"/>
</dbReference>
<organism evidence="5">
    <name type="scientific">Tityus melici</name>
    <dbReference type="NCBI Taxonomy" id="3026321"/>
    <lineage>
        <taxon>Eukaryota</taxon>
        <taxon>Metazoa</taxon>
        <taxon>Ecdysozoa</taxon>
        <taxon>Arthropoda</taxon>
        <taxon>Chelicerata</taxon>
        <taxon>Arachnida</taxon>
        <taxon>Scorpiones</taxon>
        <taxon>Buthida</taxon>
        <taxon>Buthoidea</taxon>
        <taxon>Buthidae</taxon>
        <taxon>Tityus</taxon>
    </lineage>
</organism>
<name>A0AA49QDN9_9SCOR</name>
<evidence type="ECO:0000256" key="1">
    <source>
        <dbReference type="ARBA" id="ARBA00004613"/>
    </source>
</evidence>
<keyword evidence="2" id="KW-0964">Secreted</keyword>
<dbReference type="AlphaFoldDB" id="A0AA49QDN9"/>